<organism evidence="1 2">
    <name type="scientific">Spodoptera exigua</name>
    <name type="common">Beet armyworm</name>
    <name type="synonym">Noctua fulgens</name>
    <dbReference type="NCBI Taxonomy" id="7107"/>
    <lineage>
        <taxon>Eukaryota</taxon>
        <taxon>Metazoa</taxon>
        <taxon>Ecdysozoa</taxon>
        <taxon>Arthropoda</taxon>
        <taxon>Hexapoda</taxon>
        <taxon>Insecta</taxon>
        <taxon>Pterygota</taxon>
        <taxon>Neoptera</taxon>
        <taxon>Endopterygota</taxon>
        <taxon>Lepidoptera</taxon>
        <taxon>Glossata</taxon>
        <taxon>Ditrysia</taxon>
        <taxon>Noctuoidea</taxon>
        <taxon>Noctuidae</taxon>
        <taxon>Amphipyrinae</taxon>
        <taxon>Spodoptera</taxon>
    </lineage>
</organism>
<accession>A0A922SIR3</accession>
<dbReference type="Proteomes" id="UP000814243">
    <property type="component" value="Unassembled WGS sequence"/>
</dbReference>
<dbReference type="EMBL" id="JACEFF010000354">
    <property type="protein sequence ID" value="KAH9639110.1"/>
    <property type="molecule type" value="Genomic_DNA"/>
</dbReference>
<evidence type="ECO:0000313" key="1">
    <source>
        <dbReference type="EMBL" id="KAH9639110.1"/>
    </source>
</evidence>
<proteinExistence type="predicted"/>
<reference evidence="1" key="1">
    <citation type="journal article" date="2021" name="G3 (Bethesda)">
        <title>Genome and transcriptome analysis of the beet armyworm Spodoptera exigua reveals targets for pest control. .</title>
        <authorList>
            <person name="Simon S."/>
            <person name="Breeschoten T."/>
            <person name="Jansen H.J."/>
            <person name="Dirks R.P."/>
            <person name="Schranz M.E."/>
            <person name="Ros V.I.D."/>
        </authorList>
    </citation>
    <scope>NUCLEOTIDE SEQUENCE</scope>
    <source>
        <strain evidence="1">TB_SE_WUR_2020</strain>
    </source>
</reference>
<evidence type="ECO:0000313" key="2">
    <source>
        <dbReference type="Proteomes" id="UP000814243"/>
    </source>
</evidence>
<comment type="caution">
    <text evidence="1">The sequence shown here is derived from an EMBL/GenBank/DDBJ whole genome shotgun (WGS) entry which is preliminary data.</text>
</comment>
<sequence length="20" mass="2481">MVPVKCYPSTYFRNHRKQIL</sequence>
<name>A0A922SIR3_SPOEX</name>
<gene>
    <name evidence="1" type="ORF">HF086_009114</name>
</gene>
<protein>
    <submittedName>
        <fullName evidence="1">Uncharacterized protein</fullName>
    </submittedName>
</protein>
<dbReference type="AlphaFoldDB" id="A0A922SIR3"/>